<protein>
    <submittedName>
        <fullName evidence="1">26S protease regulatory subunit 6a</fullName>
    </submittedName>
</protein>
<reference evidence="2" key="1">
    <citation type="submission" date="2013-09" db="EMBL/GenBank/DDBJ databases">
        <title>Corchorus olitorius genome sequencing.</title>
        <authorList>
            <person name="Alam M."/>
            <person name="Haque M.S."/>
            <person name="Islam M.S."/>
            <person name="Emdad E.M."/>
            <person name="Islam M.M."/>
            <person name="Ahmed B."/>
            <person name="Halim A."/>
            <person name="Hossen Q.M.M."/>
            <person name="Hossain M.Z."/>
            <person name="Ahmed R."/>
            <person name="Khan M.M."/>
            <person name="Islam R."/>
            <person name="Rashid M.M."/>
            <person name="Khan S.A."/>
            <person name="Rahman M.S."/>
            <person name="Alam M."/>
            <person name="Yahiya A.S."/>
            <person name="Khan M.S."/>
            <person name="Azam M.S."/>
            <person name="Haque T."/>
            <person name="Lashkar M.Z.H."/>
            <person name="Akhand A.I."/>
            <person name="Morshed G."/>
            <person name="Roy S."/>
            <person name="Uddin K.S."/>
            <person name="Rabeya T."/>
            <person name="Hossain A.S."/>
            <person name="Chowdhury A."/>
            <person name="Snigdha A.R."/>
            <person name="Mortoza M.S."/>
            <person name="Matin S.A."/>
            <person name="Hoque S.M.E."/>
            <person name="Islam M.K."/>
            <person name="Roy D.K."/>
            <person name="Haider R."/>
            <person name="Moosa M.M."/>
            <person name="Elias S.M."/>
            <person name="Hasan A.M."/>
            <person name="Jahan S."/>
            <person name="Shafiuddin M."/>
            <person name="Mahmood N."/>
            <person name="Shommy N.S."/>
        </authorList>
    </citation>
    <scope>NUCLEOTIDE SEQUENCE [LARGE SCALE GENOMIC DNA]</scope>
    <source>
        <strain evidence="2">cv. O-4</strain>
    </source>
</reference>
<organism evidence="1 2">
    <name type="scientific">Corchorus olitorius</name>
    <dbReference type="NCBI Taxonomy" id="93759"/>
    <lineage>
        <taxon>Eukaryota</taxon>
        <taxon>Viridiplantae</taxon>
        <taxon>Streptophyta</taxon>
        <taxon>Embryophyta</taxon>
        <taxon>Tracheophyta</taxon>
        <taxon>Spermatophyta</taxon>
        <taxon>Magnoliopsida</taxon>
        <taxon>eudicotyledons</taxon>
        <taxon>Gunneridae</taxon>
        <taxon>Pentapetalae</taxon>
        <taxon>rosids</taxon>
        <taxon>malvids</taxon>
        <taxon>Malvales</taxon>
        <taxon>Malvaceae</taxon>
        <taxon>Grewioideae</taxon>
        <taxon>Apeibeae</taxon>
        <taxon>Corchorus</taxon>
    </lineage>
</organism>
<keyword evidence="1" id="KW-0645">Protease</keyword>
<dbReference type="GO" id="GO:0006508">
    <property type="term" value="P:proteolysis"/>
    <property type="evidence" value="ECO:0007669"/>
    <property type="project" value="UniProtKB-KW"/>
</dbReference>
<keyword evidence="2" id="KW-1185">Reference proteome</keyword>
<proteinExistence type="predicted"/>
<dbReference type="Proteomes" id="UP000187203">
    <property type="component" value="Unassembled WGS sequence"/>
</dbReference>
<sequence>MALQCGSTSSVIYALAALPVFGKVSPLPLLGDAGDLIAKEQIGILDRRINKRRES</sequence>
<gene>
    <name evidence="1" type="ORF">COLO4_34322</name>
</gene>
<evidence type="ECO:0000313" key="1">
    <source>
        <dbReference type="EMBL" id="OMO59052.1"/>
    </source>
</evidence>
<dbReference type="GO" id="GO:0008233">
    <property type="term" value="F:peptidase activity"/>
    <property type="evidence" value="ECO:0007669"/>
    <property type="project" value="UniProtKB-KW"/>
</dbReference>
<dbReference type="EMBL" id="AWUE01022248">
    <property type="protein sequence ID" value="OMO59052.1"/>
    <property type="molecule type" value="Genomic_DNA"/>
</dbReference>
<accession>A0A1R3GLW2</accession>
<evidence type="ECO:0000313" key="2">
    <source>
        <dbReference type="Proteomes" id="UP000187203"/>
    </source>
</evidence>
<dbReference type="AlphaFoldDB" id="A0A1R3GLW2"/>
<name>A0A1R3GLW2_9ROSI</name>
<keyword evidence="1" id="KW-0378">Hydrolase</keyword>
<comment type="caution">
    <text evidence="1">The sequence shown here is derived from an EMBL/GenBank/DDBJ whole genome shotgun (WGS) entry which is preliminary data.</text>
</comment>